<dbReference type="AlphaFoldDB" id="A0AAV2TKN1"/>
<dbReference type="SUPFAM" id="SSF53474">
    <property type="entry name" value="alpha/beta-Hydrolases"/>
    <property type="match status" value="1"/>
</dbReference>
<keyword evidence="1" id="KW-0732">Signal</keyword>
<dbReference type="Proteomes" id="UP001497525">
    <property type="component" value="Unassembled WGS sequence"/>
</dbReference>
<proteinExistence type="predicted"/>
<gene>
    <name evidence="2" type="ORF">CDAUBV1_LOCUS12251</name>
</gene>
<dbReference type="GO" id="GO:0006629">
    <property type="term" value="P:lipid metabolic process"/>
    <property type="evidence" value="ECO:0007669"/>
    <property type="project" value="InterPro"/>
</dbReference>
<evidence type="ECO:0000313" key="3">
    <source>
        <dbReference type="Proteomes" id="UP001497525"/>
    </source>
</evidence>
<name>A0AAV2TKN1_CALDB</name>
<sequence>MVLAGPRGSSCVLLAVLLLLDATRIGSELSRAGLGNSRYERVPNIGDLPHKDSAGNVAVQKHPVVLVPGNGGCQAYCKMKDRSDIFPIWINLWYFLRIGSFSEYFSLHYDPETGKTFDGTLCDVVFPGWGETWSIENLDATKHYGTAYFQYLVAALSKDRYFVPGQTIRGAPFDFRKAPNENPNFNDDLKKLIEDAYTKGNNSRVILLGHSLGSLYSLVFLKTQSAAWKQKYVHAFLSVAGPLGGSVKALKIEASGDNFGVYLTSSLNFRQVQRSMPSLAFLLPDTRLWPPDVPLIVTPAVNYSAYDMQKFFGDVNYTIGYRMMQDTKIVVDSFDGPRDIDHVYCIHGANLSTPTQLVYLPPTFYRSGFPDQYPQLVMGDGDGTVSVRSLEVCSYWNGAKHLVYEGGEHVQIVGDQRLIDLVKEISGAEPT</sequence>
<dbReference type="EMBL" id="CAXLJL010000434">
    <property type="protein sequence ID" value="CAL5137765.1"/>
    <property type="molecule type" value="Genomic_DNA"/>
</dbReference>
<reference evidence="2" key="1">
    <citation type="submission" date="2024-06" db="EMBL/GenBank/DDBJ databases">
        <authorList>
            <person name="Liu X."/>
            <person name="Lenzi L."/>
            <person name="Haldenby T S."/>
            <person name="Uol C."/>
        </authorList>
    </citation>
    <scope>NUCLEOTIDE SEQUENCE</scope>
</reference>
<dbReference type="InterPro" id="IPR029058">
    <property type="entry name" value="AB_hydrolase_fold"/>
</dbReference>
<dbReference type="Pfam" id="PF02450">
    <property type="entry name" value="LCAT"/>
    <property type="match status" value="2"/>
</dbReference>
<organism evidence="2 3">
    <name type="scientific">Calicophoron daubneyi</name>
    <name type="common">Rumen fluke</name>
    <name type="synonym">Paramphistomum daubneyi</name>
    <dbReference type="NCBI Taxonomy" id="300641"/>
    <lineage>
        <taxon>Eukaryota</taxon>
        <taxon>Metazoa</taxon>
        <taxon>Spiralia</taxon>
        <taxon>Lophotrochozoa</taxon>
        <taxon>Platyhelminthes</taxon>
        <taxon>Trematoda</taxon>
        <taxon>Digenea</taxon>
        <taxon>Plagiorchiida</taxon>
        <taxon>Pronocephalata</taxon>
        <taxon>Paramphistomoidea</taxon>
        <taxon>Paramphistomidae</taxon>
        <taxon>Calicophoron</taxon>
    </lineage>
</organism>
<dbReference type="Gene3D" id="3.40.50.1820">
    <property type="entry name" value="alpha/beta hydrolase"/>
    <property type="match status" value="2"/>
</dbReference>
<dbReference type="PANTHER" id="PTHR11440">
    <property type="entry name" value="LECITHIN-CHOLESTEROL ACYLTRANSFERASE-RELATED"/>
    <property type="match status" value="1"/>
</dbReference>
<evidence type="ECO:0000313" key="2">
    <source>
        <dbReference type="EMBL" id="CAL5137765.1"/>
    </source>
</evidence>
<feature type="chain" id="PRO_5043360071" evidence="1">
    <location>
        <begin position="28"/>
        <end position="431"/>
    </location>
</feature>
<protein>
    <submittedName>
        <fullName evidence="2">Uncharacterized protein</fullName>
    </submittedName>
</protein>
<dbReference type="GO" id="GO:0008374">
    <property type="term" value="F:O-acyltransferase activity"/>
    <property type="evidence" value="ECO:0007669"/>
    <property type="project" value="InterPro"/>
</dbReference>
<accession>A0AAV2TKN1</accession>
<evidence type="ECO:0000256" key="1">
    <source>
        <dbReference type="SAM" id="SignalP"/>
    </source>
</evidence>
<comment type="caution">
    <text evidence="2">The sequence shown here is derived from an EMBL/GenBank/DDBJ whole genome shotgun (WGS) entry which is preliminary data.</text>
</comment>
<feature type="signal peptide" evidence="1">
    <location>
        <begin position="1"/>
        <end position="27"/>
    </location>
</feature>
<dbReference type="InterPro" id="IPR003386">
    <property type="entry name" value="LACT/PDAT_acylTrfase"/>
</dbReference>